<dbReference type="InterPro" id="IPR016064">
    <property type="entry name" value="NAD/diacylglycerol_kinase_sf"/>
</dbReference>
<feature type="binding site" evidence="6">
    <location>
        <begin position="73"/>
        <end position="74"/>
    </location>
    <ligand>
        <name>NAD(+)</name>
        <dbReference type="ChEBI" id="CHEBI:57540"/>
    </ligand>
</feature>
<feature type="active site" description="Proton acceptor" evidence="6">
    <location>
        <position position="73"/>
    </location>
</feature>
<dbReference type="EC" id="2.7.1.23" evidence="6"/>
<organism evidence="7 8">
    <name type="scientific">Roseivirga pacifica</name>
    <dbReference type="NCBI Taxonomy" id="1267423"/>
    <lineage>
        <taxon>Bacteria</taxon>
        <taxon>Pseudomonadati</taxon>
        <taxon>Bacteroidota</taxon>
        <taxon>Cytophagia</taxon>
        <taxon>Cytophagales</taxon>
        <taxon>Roseivirgaceae</taxon>
        <taxon>Roseivirga</taxon>
    </lineage>
</organism>
<dbReference type="GeneID" id="99985645"/>
<evidence type="ECO:0000256" key="5">
    <source>
        <dbReference type="ARBA" id="ARBA00047925"/>
    </source>
</evidence>
<dbReference type="PANTHER" id="PTHR20275">
    <property type="entry name" value="NAD KINASE"/>
    <property type="match status" value="1"/>
</dbReference>
<dbReference type="GO" id="GO:0003951">
    <property type="term" value="F:NAD+ kinase activity"/>
    <property type="evidence" value="ECO:0007669"/>
    <property type="project" value="UniProtKB-UniRule"/>
</dbReference>
<evidence type="ECO:0000256" key="3">
    <source>
        <dbReference type="ARBA" id="ARBA00022857"/>
    </source>
</evidence>
<comment type="catalytic activity">
    <reaction evidence="5 6">
        <text>NAD(+) + ATP = ADP + NADP(+) + H(+)</text>
        <dbReference type="Rhea" id="RHEA:18629"/>
        <dbReference type="ChEBI" id="CHEBI:15378"/>
        <dbReference type="ChEBI" id="CHEBI:30616"/>
        <dbReference type="ChEBI" id="CHEBI:57540"/>
        <dbReference type="ChEBI" id="CHEBI:58349"/>
        <dbReference type="ChEBI" id="CHEBI:456216"/>
        <dbReference type="EC" id="2.7.1.23"/>
    </reaction>
</comment>
<dbReference type="InterPro" id="IPR002504">
    <property type="entry name" value="NADK"/>
</dbReference>
<dbReference type="OrthoDB" id="9774737at2"/>
<dbReference type="EMBL" id="FOIR01000001">
    <property type="protein sequence ID" value="SEV95643.1"/>
    <property type="molecule type" value="Genomic_DNA"/>
</dbReference>
<gene>
    <name evidence="6" type="primary">nadK</name>
    <name evidence="7" type="ORF">SAMN05216290_0906</name>
</gene>
<keyword evidence="6" id="KW-0963">Cytoplasm</keyword>
<comment type="subcellular location">
    <subcellularLocation>
        <location evidence="6">Cytoplasm</location>
    </subcellularLocation>
</comment>
<dbReference type="AlphaFoldDB" id="A0A1I0N3L7"/>
<comment type="cofactor">
    <cofactor evidence="6">
        <name>a divalent metal cation</name>
        <dbReference type="ChEBI" id="CHEBI:60240"/>
    </cofactor>
</comment>
<keyword evidence="6" id="KW-0067">ATP-binding</keyword>
<dbReference type="Proteomes" id="UP000199437">
    <property type="component" value="Unassembled WGS sequence"/>
</dbReference>
<dbReference type="InterPro" id="IPR017438">
    <property type="entry name" value="ATP-NAD_kinase_N"/>
</dbReference>
<evidence type="ECO:0000256" key="6">
    <source>
        <dbReference type="HAMAP-Rule" id="MF_00361"/>
    </source>
</evidence>
<reference evidence="8" key="1">
    <citation type="submission" date="2016-10" db="EMBL/GenBank/DDBJ databases">
        <authorList>
            <person name="Varghese N."/>
            <person name="Submissions S."/>
        </authorList>
    </citation>
    <scope>NUCLEOTIDE SEQUENCE [LARGE SCALE GENOMIC DNA]</scope>
    <source>
        <strain evidence="8">CGMCC 1.12402</strain>
    </source>
</reference>
<evidence type="ECO:0000256" key="4">
    <source>
        <dbReference type="ARBA" id="ARBA00023027"/>
    </source>
</evidence>
<dbReference type="GO" id="GO:0046872">
    <property type="term" value="F:metal ion binding"/>
    <property type="evidence" value="ECO:0007669"/>
    <property type="project" value="UniProtKB-UniRule"/>
</dbReference>
<feature type="binding site" evidence="6">
    <location>
        <begin position="187"/>
        <end position="192"/>
    </location>
    <ligand>
        <name>NAD(+)</name>
        <dbReference type="ChEBI" id="CHEBI:57540"/>
    </ligand>
</feature>
<dbReference type="Gene3D" id="2.60.200.30">
    <property type="entry name" value="Probable inorganic polyphosphate/atp-NAD kinase, domain 2"/>
    <property type="match status" value="1"/>
</dbReference>
<dbReference type="Pfam" id="PF20143">
    <property type="entry name" value="NAD_kinase_C"/>
    <property type="match status" value="1"/>
</dbReference>
<comment type="function">
    <text evidence="6">Involved in the regulation of the intracellular balance of NAD and NADP, and is a key enzyme in the biosynthesis of NADP. Catalyzes specifically the phosphorylation on 2'-hydroxyl of the adenosine moiety of NAD to yield NADP.</text>
</comment>
<keyword evidence="6" id="KW-0547">Nucleotide-binding</keyword>
<sequence length="291" mass="32293">MRIAIHGKSTGPEAQACISDLLQCLADVDAFLAISSEYKNDLAEKDFHPKIEQTFDRSDDLSNYDFIISLGGDGTILDTITFTKESELPIVGINLGRLGFLATTPREAVNEVVQKLNAGDYKIESRSLIHVDSNQGLFEPFNFGLNELTITKKETSSMIVVHTYVDGEYLNSYWADGLIISTPTGSTGYSLSSGGPLVHPTQKNFIISPVSPHNLAVRPIIVSDQSKITFEVEGRSREFMISLDSRSLTVDDTVEISVQREQFEAKLVRFGDSNYFDTLRNKLNWGLDARN</sequence>
<dbReference type="GO" id="GO:0005524">
    <property type="term" value="F:ATP binding"/>
    <property type="evidence" value="ECO:0007669"/>
    <property type="project" value="UniProtKB-KW"/>
</dbReference>
<evidence type="ECO:0000313" key="8">
    <source>
        <dbReference type="Proteomes" id="UP000199437"/>
    </source>
</evidence>
<dbReference type="Pfam" id="PF01513">
    <property type="entry name" value="NAD_kinase"/>
    <property type="match status" value="1"/>
</dbReference>
<keyword evidence="8" id="KW-1185">Reference proteome</keyword>
<accession>A0A1I0N3L7</accession>
<dbReference type="GO" id="GO:0019674">
    <property type="term" value="P:NAD+ metabolic process"/>
    <property type="evidence" value="ECO:0007669"/>
    <property type="project" value="InterPro"/>
</dbReference>
<keyword evidence="4 6" id="KW-0520">NAD</keyword>
<evidence type="ECO:0000256" key="2">
    <source>
        <dbReference type="ARBA" id="ARBA00022777"/>
    </source>
</evidence>
<dbReference type="InterPro" id="IPR017437">
    <property type="entry name" value="ATP-NAD_kinase_PpnK-typ_C"/>
</dbReference>
<dbReference type="RefSeq" id="WP_090257272.1">
    <property type="nucleotide sequence ID" value="NZ_FOIR01000001.1"/>
</dbReference>
<dbReference type="GO" id="GO:0005737">
    <property type="term" value="C:cytoplasm"/>
    <property type="evidence" value="ECO:0007669"/>
    <property type="project" value="UniProtKB-SubCell"/>
</dbReference>
<feature type="binding site" evidence="6">
    <location>
        <position position="176"/>
    </location>
    <ligand>
        <name>NAD(+)</name>
        <dbReference type="ChEBI" id="CHEBI:57540"/>
    </ligand>
</feature>
<comment type="similarity">
    <text evidence="6">Belongs to the NAD kinase family.</text>
</comment>
<name>A0A1I0N3L7_9BACT</name>
<keyword evidence="1 6" id="KW-0808">Transferase</keyword>
<dbReference type="STRING" id="1267423.SAMN05216290_0906"/>
<dbReference type="PANTHER" id="PTHR20275:SF6">
    <property type="entry name" value="NAD KINASE 2, CHLOROPLASTIC"/>
    <property type="match status" value="1"/>
</dbReference>
<dbReference type="GO" id="GO:0051287">
    <property type="term" value="F:NAD binding"/>
    <property type="evidence" value="ECO:0007669"/>
    <property type="project" value="UniProtKB-ARBA"/>
</dbReference>
<evidence type="ECO:0000313" key="7">
    <source>
        <dbReference type="EMBL" id="SEV95643.1"/>
    </source>
</evidence>
<dbReference type="NCBIfam" id="NF002521">
    <property type="entry name" value="PRK01911.1"/>
    <property type="match status" value="1"/>
</dbReference>
<dbReference type="Gene3D" id="3.40.50.10330">
    <property type="entry name" value="Probable inorganic polyphosphate/atp-NAD kinase, domain 1"/>
    <property type="match status" value="1"/>
</dbReference>
<keyword evidence="3 6" id="KW-0521">NADP</keyword>
<dbReference type="SUPFAM" id="SSF111331">
    <property type="entry name" value="NAD kinase/diacylglycerol kinase-like"/>
    <property type="match status" value="1"/>
</dbReference>
<keyword evidence="2 6" id="KW-0418">Kinase</keyword>
<dbReference type="GO" id="GO:0006741">
    <property type="term" value="P:NADP+ biosynthetic process"/>
    <property type="evidence" value="ECO:0007669"/>
    <property type="project" value="UniProtKB-UniRule"/>
</dbReference>
<feature type="binding site" evidence="6">
    <location>
        <begin position="146"/>
        <end position="147"/>
    </location>
    <ligand>
        <name>NAD(+)</name>
        <dbReference type="ChEBI" id="CHEBI:57540"/>
    </ligand>
</feature>
<dbReference type="HAMAP" id="MF_00361">
    <property type="entry name" value="NAD_kinase"/>
    <property type="match status" value="1"/>
</dbReference>
<comment type="caution">
    <text evidence="6">Lacks conserved residue(s) required for the propagation of feature annotation.</text>
</comment>
<protein>
    <recommendedName>
        <fullName evidence="6">NAD kinase</fullName>
        <ecNumber evidence="6">2.7.1.23</ecNumber>
    </recommendedName>
    <alternativeName>
        <fullName evidence="6">ATP-dependent NAD kinase</fullName>
    </alternativeName>
</protein>
<evidence type="ECO:0000256" key="1">
    <source>
        <dbReference type="ARBA" id="ARBA00022679"/>
    </source>
</evidence>
<proteinExistence type="inferred from homology"/>